<gene>
    <name evidence="2" type="ORF">UF10_01825</name>
</gene>
<evidence type="ECO:0000259" key="1">
    <source>
        <dbReference type="Pfam" id="PF13672"/>
    </source>
</evidence>
<dbReference type="Gene3D" id="1.10.10.10">
    <property type="entry name" value="Winged helix-like DNA-binding domain superfamily/Winged helix DNA-binding domain"/>
    <property type="match status" value="1"/>
</dbReference>
<comment type="caution">
    <text evidence="2">The sequence shown here is derived from an EMBL/GenBank/DDBJ whole genome shotgun (WGS) entry which is preliminary data.</text>
</comment>
<dbReference type="RefSeq" id="WP_106776128.1">
    <property type="nucleotide sequence ID" value="NZ_JYGE01000002.1"/>
</dbReference>
<evidence type="ECO:0000313" key="2">
    <source>
        <dbReference type="EMBL" id="PSJ32146.1"/>
    </source>
</evidence>
<dbReference type="AlphaFoldDB" id="A0A2P7Q2G1"/>
<evidence type="ECO:0000313" key="3">
    <source>
        <dbReference type="Proteomes" id="UP000241434"/>
    </source>
</evidence>
<protein>
    <recommendedName>
        <fullName evidence="1">PPM-type phosphatase domain-containing protein</fullName>
    </recommendedName>
</protein>
<dbReference type="Gene3D" id="3.60.40.10">
    <property type="entry name" value="PPM-type phosphatase domain"/>
    <property type="match status" value="1"/>
</dbReference>
<dbReference type="Proteomes" id="UP000241434">
    <property type="component" value="Unassembled WGS sequence"/>
</dbReference>
<sequence length="338" mass="37969">MWNIIQCAIQGRGHIKSNTPCQDKTYSMVTDTMQVIALADGAGSARLSHYGAETVTKFICSELTEKFDAYFADNDGAAVKQQLIEGLLKSLNETAKQLDCEIKELASTLLFVAVKNEQFIIAHIGDGVIGYLKNNEIKIASQPENGEFVNTTVFTTSKDAIMTMKLIKGSLGEIQGFVLMSDGTETSLYSKKERKLADVLKKIMQMSTIVSTDKVQEQLKQSFENVIINATTDDCSIAMLVKANDAFRGYLQLSNEHKYKLLEIDSKISKKTIRRYDDILVYLQNKQSVSQIARKIHLKPKYTKKYIDKLCMLNFIEKNGGCYHTILIMHTGNEKNNE</sequence>
<accession>A0A2P7Q2G1</accession>
<name>A0A2P7Q2G1_9FIRM</name>
<dbReference type="InterPro" id="IPR001932">
    <property type="entry name" value="PPM-type_phosphatase-like_dom"/>
</dbReference>
<dbReference type="InterPro" id="IPR036457">
    <property type="entry name" value="PPM-type-like_dom_sf"/>
</dbReference>
<dbReference type="Pfam" id="PF13672">
    <property type="entry name" value="PP2C_2"/>
    <property type="match status" value="1"/>
</dbReference>
<feature type="domain" description="PPM-type phosphatase" evidence="1">
    <location>
        <begin position="11"/>
        <end position="221"/>
    </location>
</feature>
<dbReference type="EMBL" id="JYGE01000002">
    <property type="protein sequence ID" value="PSJ32146.1"/>
    <property type="molecule type" value="Genomic_DNA"/>
</dbReference>
<dbReference type="OrthoDB" id="9805674at2"/>
<dbReference type="InterPro" id="IPR036388">
    <property type="entry name" value="WH-like_DNA-bd_sf"/>
</dbReference>
<dbReference type="SUPFAM" id="SSF81606">
    <property type="entry name" value="PP2C-like"/>
    <property type="match status" value="1"/>
</dbReference>
<keyword evidence="3" id="KW-1185">Reference proteome</keyword>
<organism evidence="2 3">
    <name type="scientific">Peptostreptococcus russellii</name>
    <dbReference type="NCBI Taxonomy" id="215200"/>
    <lineage>
        <taxon>Bacteria</taxon>
        <taxon>Bacillati</taxon>
        <taxon>Bacillota</taxon>
        <taxon>Clostridia</taxon>
        <taxon>Peptostreptococcales</taxon>
        <taxon>Peptostreptococcaceae</taxon>
        <taxon>Peptostreptococcus</taxon>
    </lineage>
</organism>
<reference evidence="2" key="1">
    <citation type="thesis" date="2015" institute="Rutgers" country="The State University of New Jersey, 14 College Farm Rd., New Brunswick, NJ, USA">
        <title>Ammonia toxicity in bacteria and its implications for treatment of and resource recovery from highly nitrogenous organic wastes.</title>
        <authorList>
            <person name="Luther A.K."/>
        </authorList>
    </citation>
    <scope>NUCLEOTIDE SEQUENCE</scope>
    <source>
        <strain evidence="2">RT-10B</strain>
    </source>
</reference>
<proteinExistence type="predicted"/>